<dbReference type="FunFam" id="3.30.200.20:FF:000048">
    <property type="entry name" value="Non-specific serine/threonine protein kinase"/>
    <property type="match status" value="1"/>
</dbReference>
<accession>A0A0A9Y1E0</accession>
<keyword evidence="6 14" id="KW-0418">Kinase</keyword>
<dbReference type="EC" id="2.7.11.1" evidence="1"/>
<name>A0A0A9Y1E0_LYGHE</name>
<dbReference type="GO" id="GO:0005524">
    <property type="term" value="F:ATP binding"/>
    <property type="evidence" value="ECO:0007669"/>
    <property type="project" value="UniProtKB-UniRule"/>
</dbReference>
<dbReference type="GO" id="GO:0004674">
    <property type="term" value="F:protein serine/threonine kinase activity"/>
    <property type="evidence" value="ECO:0007669"/>
    <property type="project" value="UniProtKB-KW"/>
</dbReference>
<evidence type="ECO:0000259" key="12">
    <source>
        <dbReference type="PROSITE" id="PS51285"/>
    </source>
</evidence>
<evidence type="ECO:0000256" key="5">
    <source>
        <dbReference type="ARBA" id="ARBA00022741"/>
    </source>
</evidence>
<dbReference type="AlphaFoldDB" id="A0A0A9Y1E0"/>
<dbReference type="EMBL" id="GBHO01018148">
    <property type="protein sequence ID" value="JAG25456.1"/>
    <property type="molecule type" value="Transcribed_RNA"/>
</dbReference>
<evidence type="ECO:0000256" key="7">
    <source>
        <dbReference type="ARBA" id="ARBA00022840"/>
    </source>
</evidence>
<dbReference type="PROSITE" id="PS51757">
    <property type="entry name" value="TH1"/>
    <property type="match status" value="1"/>
</dbReference>
<evidence type="ECO:0000259" key="13">
    <source>
        <dbReference type="PROSITE" id="PS51757"/>
    </source>
</evidence>
<evidence type="ECO:0000256" key="9">
    <source>
        <dbReference type="ARBA" id="ARBA00048679"/>
    </source>
</evidence>
<dbReference type="InterPro" id="IPR017892">
    <property type="entry name" value="Pkinase_C"/>
</dbReference>
<dbReference type="Gene3D" id="3.30.200.20">
    <property type="entry name" value="Phosphorylase Kinase, domain 1"/>
    <property type="match status" value="1"/>
</dbReference>
<dbReference type="Gene3D" id="1.10.510.10">
    <property type="entry name" value="Transferase(Phosphotransferase) domain 1"/>
    <property type="match status" value="1"/>
</dbReference>
<evidence type="ECO:0000256" key="8">
    <source>
        <dbReference type="ARBA" id="ARBA00047899"/>
    </source>
</evidence>
<keyword evidence="5 10" id="KW-0547">Nucleotide-binding</keyword>
<dbReference type="SMART" id="SM00133">
    <property type="entry name" value="S_TK_X"/>
    <property type="match status" value="1"/>
</dbReference>
<dbReference type="GO" id="GO:0003774">
    <property type="term" value="F:cytoskeletal motor activity"/>
    <property type="evidence" value="ECO:0007669"/>
    <property type="project" value="InterPro"/>
</dbReference>
<dbReference type="InterPro" id="IPR045270">
    <property type="entry name" value="STKc_AGC"/>
</dbReference>
<feature type="binding site" evidence="10">
    <location>
        <position position="230"/>
    </location>
    <ligand>
        <name>ATP</name>
        <dbReference type="ChEBI" id="CHEBI:30616"/>
    </ligand>
</feature>
<protein>
    <recommendedName>
        <fullName evidence="1">non-specific serine/threonine protein kinase</fullName>
        <ecNumber evidence="1">2.7.11.1</ecNumber>
    </recommendedName>
</protein>
<dbReference type="PROSITE" id="PS51285">
    <property type="entry name" value="AGC_KINASE_CTER"/>
    <property type="match status" value="1"/>
</dbReference>
<organism evidence="14">
    <name type="scientific">Lygus hesperus</name>
    <name type="common">Western plant bug</name>
    <dbReference type="NCBI Taxonomy" id="30085"/>
    <lineage>
        <taxon>Eukaryota</taxon>
        <taxon>Metazoa</taxon>
        <taxon>Ecdysozoa</taxon>
        <taxon>Arthropoda</taxon>
        <taxon>Hexapoda</taxon>
        <taxon>Insecta</taxon>
        <taxon>Pterygota</taxon>
        <taxon>Neoptera</taxon>
        <taxon>Paraneoptera</taxon>
        <taxon>Hemiptera</taxon>
        <taxon>Heteroptera</taxon>
        <taxon>Panheteroptera</taxon>
        <taxon>Cimicomorpha</taxon>
        <taxon>Miridae</taxon>
        <taxon>Mirini</taxon>
        <taxon>Lygus</taxon>
    </lineage>
</organism>
<dbReference type="GO" id="GO:0106310">
    <property type="term" value="F:protein serine kinase activity"/>
    <property type="evidence" value="ECO:0007669"/>
    <property type="project" value="RHEA"/>
</dbReference>
<feature type="domain" description="TH1" evidence="13">
    <location>
        <begin position="1"/>
        <end position="158"/>
    </location>
</feature>
<dbReference type="InterPro" id="IPR017441">
    <property type="entry name" value="Protein_kinase_ATP_BS"/>
</dbReference>
<dbReference type="PROSITE" id="PS50011">
    <property type="entry name" value="PROTEIN_KINASE_DOM"/>
    <property type="match status" value="1"/>
</dbReference>
<evidence type="ECO:0000256" key="2">
    <source>
        <dbReference type="ARBA" id="ARBA00022527"/>
    </source>
</evidence>
<sequence length="533" mass="62246">MLQKYNAYEVVLFSDLTVKINHRNKCQNRLLMMTNLAIYNILPHNLKMRRRILITNLLAITLSHHTDDFVIHVAQEYDYRFRTSRRTEFITLLRGLYNQNTYGKRLPIKRFDVTKLKDIVLTKAMARLQTREDELRRNQLLTSTFDESDNEDEKQIKNQTTSLRNQPIMEDVEVSNREQKDDVITQIVDEKTTNKVRIEDFELLKVLGRGSFGKVIQVRHKITGKIYAMKIFKKKAVVAHNQMEHIRTERRILEMLQHPFLLTLRYSFQSKEKLYLVLDYFQGGELFFHLKNVRRFPEEVARIYVAEIALALGHLHKLGYIYRDLKPENILLDTAGHICLADFGLSKDISDEKAHTFCGTPEYLAPEIIAGKGHDKAVDWWSLGILLYELTVGIPPFYDPNINTMYVKILKGVLHFPPFFTEECKSIIVGLLNRCPEKRLGSFNDVEDIKNHPFYANFDFDKLLRKEYDVSFKPKIKNTEDTSNFDVTFTSEPPVDSFIPPSSLANELDNFVGFTYNPSDIQESLHSNHTKLQ</sequence>
<dbReference type="CDD" id="cd05123">
    <property type="entry name" value="STKc_AGC"/>
    <property type="match status" value="1"/>
</dbReference>
<keyword evidence="2" id="KW-0723">Serine/threonine-protein kinase</keyword>
<dbReference type="SMART" id="SM00220">
    <property type="entry name" value="S_TKc"/>
    <property type="match status" value="1"/>
</dbReference>
<dbReference type="InterPro" id="IPR008271">
    <property type="entry name" value="Ser/Thr_kinase_AS"/>
</dbReference>
<reference evidence="14" key="1">
    <citation type="journal article" date="2014" name="PLoS ONE">
        <title>Transcriptome-Based Identification of ABC Transporters in the Western Tarnished Plant Bug Lygus hesperus.</title>
        <authorList>
            <person name="Hull J.J."/>
            <person name="Chaney K."/>
            <person name="Geib S.M."/>
            <person name="Fabrick J.A."/>
            <person name="Brent C.S."/>
            <person name="Walsh D."/>
            <person name="Lavine L.C."/>
        </authorList>
    </citation>
    <scope>NUCLEOTIDE SEQUENCE</scope>
</reference>
<feature type="domain" description="AGC-kinase C-terminal" evidence="12">
    <location>
        <begin position="456"/>
        <end position="526"/>
    </location>
</feature>
<dbReference type="InterPro" id="IPR011009">
    <property type="entry name" value="Kinase-like_dom_sf"/>
</dbReference>
<comment type="catalytic activity">
    <reaction evidence="8">
        <text>L-threonyl-[protein] + ATP = O-phospho-L-threonyl-[protein] + ADP + H(+)</text>
        <dbReference type="Rhea" id="RHEA:46608"/>
        <dbReference type="Rhea" id="RHEA-COMP:11060"/>
        <dbReference type="Rhea" id="RHEA-COMP:11605"/>
        <dbReference type="ChEBI" id="CHEBI:15378"/>
        <dbReference type="ChEBI" id="CHEBI:30013"/>
        <dbReference type="ChEBI" id="CHEBI:30616"/>
        <dbReference type="ChEBI" id="CHEBI:61977"/>
        <dbReference type="ChEBI" id="CHEBI:456216"/>
        <dbReference type="EC" id="2.7.11.1"/>
    </reaction>
</comment>
<dbReference type="InterPro" id="IPR010926">
    <property type="entry name" value="Myosin_TH1"/>
</dbReference>
<dbReference type="Pfam" id="PF00069">
    <property type="entry name" value="Pkinase"/>
    <property type="match status" value="1"/>
</dbReference>
<dbReference type="PROSITE" id="PS00108">
    <property type="entry name" value="PROTEIN_KINASE_ST"/>
    <property type="match status" value="1"/>
</dbReference>
<dbReference type="Pfam" id="PF00433">
    <property type="entry name" value="Pkinase_C"/>
    <property type="match status" value="1"/>
</dbReference>
<reference evidence="14" key="2">
    <citation type="submission" date="2014-07" db="EMBL/GenBank/DDBJ databases">
        <authorList>
            <person name="Hull J."/>
        </authorList>
    </citation>
    <scope>NUCLEOTIDE SEQUENCE</scope>
</reference>
<proteinExistence type="predicted"/>
<feature type="domain" description="Protein kinase" evidence="11">
    <location>
        <begin position="201"/>
        <end position="455"/>
    </location>
</feature>
<evidence type="ECO:0000256" key="3">
    <source>
        <dbReference type="ARBA" id="ARBA00022553"/>
    </source>
</evidence>
<comment type="catalytic activity">
    <reaction evidence="9">
        <text>L-seryl-[protein] + ATP = O-phospho-L-seryl-[protein] + ADP + H(+)</text>
        <dbReference type="Rhea" id="RHEA:17989"/>
        <dbReference type="Rhea" id="RHEA-COMP:9863"/>
        <dbReference type="Rhea" id="RHEA-COMP:11604"/>
        <dbReference type="ChEBI" id="CHEBI:15378"/>
        <dbReference type="ChEBI" id="CHEBI:29999"/>
        <dbReference type="ChEBI" id="CHEBI:30616"/>
        <dbReference type="ChEBI" id="CHEBI:83421"/>
        <dbReference type="ChEBI" id="CHEBI:456216"/>
        <dbReference type="EC" id="2.7.11.1"/>
    </reaction>
</comment>
<dbReference type="InterPro" id="IPR000961">
    <property type="entry name" value="AGC-kinase_C"/>
</dbReference>
<dbReference type="SUPFAM" id="SSF56112">
    <property type="entry name" value="Protein kinase-like (PK-like)"/>
    <property type="match status" value="1"/>
</dbReference>
<keyword evidence="7 10" id="KW-0067">ATP-binding</keyword>
<dbReference type="InterPro" id="IPR000719">
    <property type="entry name" value="Prot_kinase_dom"/>
</dbReference>
<dbReference type="GO" id="GO:0016459">
    <property type="term" value="C:myosin complex"/>
    <property type="evidence" value="ECO:0007669"/>
    <property type="project" value="InterPro"/>
</dbReference>
<evidence type="ECO:0000256" key="1">
    <source>
        <dbReference type="ARBA" id="ARBA00012513"/>
    </source>
</evidence>
<evidence type="ECO:0000256" key="4">
    <source>
        <dbReference type="ARBA" id="ARBA00022679"/>
    </source>
</evidence>
<gene>
    <name evidence="14" type="primary">pkgB</name>
    <name evidence="14" type="ORF">CM83_6367</name>
</gene>
<dbReference type="PANTHER" id="PTHR24351">
    <property type="entry name" value="RIBOSOMAL PROTEIN S6 KINASE"/>
    <property type="match status" value="1"/>
</dbReference>
<dbReference type="PROSITE" id="PS00107">
    <property type="entry name" value="PROTEIN_KINASE_ATP"/>
    <property type="match status" value="1"/>
</dbReference>
<evidence type="ECO:0000256" key="6">
    <source>
        <dbReference type="ARBA" id="ARBA00022777"/>
    </source>
</evidence>
<evidence type="ECO:0000313" key="14">
    <source>
        <dbReference type="EMBL" id="JAG25456.1"/>
    </source>
</evidence>
<evidence type="ECO:0000256" key="10">
    <source>
        <dbReference type="PROSITE-ProRule" id="PRU10141"/>
    </source>
</evidence>
<keyword evidence="3" id="KW-0597">Phosphoprotein</keyword>
<dbReference type="FunFam" id="1.10.510.10:FF:000008">
    <property type="entry name" value="Non-specific serine/threonine protein kinase"/>
    <property type="match status" value="1"/>
</dbReference>
<dbReference type="Pfam" id="PF06017">
    <property type="entry name" value="Myosin_TH1"/>
    <property type="match status" value="1"/>
</dbReference>
<keyword evidence="4" id="KW-0808">Transferase</keyword>
<evidence type="ECO:0000259" key="11">
    <source>
        <dbReference type="PROSITE" id="PS50011"/>
    </source>
</evidence>